<proteinExistence type="predicted"/>
<evidence type="ECO:0000313" key="2">
    <source>
        <dbReference type="EMBL" id="OCT54953.1"/>
    </source>
</evidence>
<dbReference type="eggNOG" id="KOG1208">
    <property type="taxonomic scope" value="Eukaryota"/>
</dbReference>
<evidence type="ECO:0000256" key="1">
    <source>
        <dbReference type="ARBA" id="ARBA00023002"/>
    </source>
</evidence>
<dbReference type="InterPro" id="IPR002347">
    <property type="entry name" value="SDR_fam"/>
</dbReference>
<sequence length="305" mass="33214">MGRTPPHDQGISAMWWSARNPPVDPKISFAGKTVLITGANVGLGLEAATKFARLGASRLILGVRSHQRGEDAKGHICQQSAYNAANVHIYQVDMSSFESVKSFATAITEEEPSLDIAVLNAGMAASSYQLSPDGYEMYLQVNVLSTALLAVLLLRKLHQSAQLSGSPSHLEFVGSVGHRMVKPTALDAVADNKSARLLDFVNDKQNFAIQETYCMSKVLLMYVMEGLVAATRRNNVDDVVITTCCPNLCRTNLGRDFNPLMNLANSMFQLVFARTAEEGSRILVSGTTLGKDAHGMFWSHDVFDM</sequence>
<dbReference type="VEuPathDB" id="FungiDB:G647_05043"/>
<evidence type="ECO:0000313" key="3">
    <source>
        <dbReference type="Proteomes" id="UP000094526"/>
    </source>
</evidence>
<dbReference type="SUPFAM" id="SSF51735">
    <property type="entry name" value="NAD(P)-binding Rossmann-fold domains"/>
    <property type="match status" value="1"/>
</dbReference>
<keyword evidence="3" id="KW-1185">Reference proteome</keyword>
<organism evidence="2 3">
    <name type="scientific">Cladophialophora carrionii</name>
    <dbReference type="NCBI Taxonomy" id="86049"/>
    <lineage>
        <taxon>Eukaryota</taxon>
        <taxon>Fungi</taxon>
        <taxon>Dikarya</taxon>
        <taxon>Ascomycota</taxon>
        <taxon>Pezizomycotina</taxon>
        <taxon>Eurotiomycetes</taxon>
        <taxon>Chaetothyriomycetidae</taxon>
        <taxon>Chaetothyriales</taxon>
        <taxon>Herpotrichiellaceae</taxon>
        <taxon>Cladophialophora</taxon>
    </lineage>
</organism>
<dbReference type="PANTHER" id="PTHR43157">
    <property type="entry name" value="PHOSPHATIDYLINOSITOL-GLYCAN BIOSYNTHESIS CLASS F PROTEIN-RELATED"/>
    <property type="match status" value="1"/>
</dbReference>
<dbReference type="VEuPathDB" id="FungiDB:CLCR_03034"/>
<dbReference type="Proteomes" id="UP000094526">
    <property type="component" value="Unassembled WGS sequence"/>
</dbReference>
<keyword evidence="1" id="KW-0560">Oxidoreductase</keyword>
<dbReference type="Pfam" id="PF00106">
    <property type="entry name" value="adh_short"/>
    <property type="match status" value="1"/>
</dbReference>
<gene>
    <name evidence="2" type="primary">Rdh14</name>
    <name evidence="2" type="ORF">CLCR_03034</name>
</gene>
<dbReference type="GO" id="GO:0016491">
    <property type="term" value="F:oxidoreductase activity"/>
    <property type="evidence" value="ECO:0007669"/>
    <property type="project" value="UniProtKB-KW"/>
</dbReference>
<dbReference type="EMBL" id="LGRB01000003">
    <property type="protein sequence ID" value="OCT54953.1"/>
    <property type="molecule type" value="Genomic_DNA"/>
</dbReference>
<dbReference type="AlphaFoldDB" id="A0A1C1D230"/>
<protein>
    <submittedName>
        <fullName evidence="2">Retinol dehydrogenase 14</fullName>
    </submittedName>
</protein>
<comment type="caution">
    <text evidence="2">The sequence shown here is derived from an EMBL/GenBank/DDBJ whole genome shotgun (WGS) entry which is preliminary data.</text>
</comment>
<reference evidence="3" key="1">
    <citation type="submission" date="2015-07" db="EMBL/GenBank/DDBJ databases">
        <authorList>
            <person name="Teixeira M.M."/>
            <person name="Souza R.C."/>
            <person name="Almeida L.G."/>
            <person name="Vicente V.A."/>
            <person name="de Hoog S."/>
            <person name="Bocca A.L."/>
            <person name="de Almeida S.R."/>
            <person name="Vasconcelos A.T."/>
            <person name="Felipe M.S."/>
        </authorList>
    </citation>
    <scope>NUCLEOTIDE SEQUENCE [LARGE SCALE GENOMIC DNA]</scope>
    <source>
        <strain evidence="3">KSF</strain>
    </source>
</reference>
<dbReference type="InterPro" id="IPR036291">
    <property type="entry name" value="NAD(P)-bd_dom_sf"/>
</dbReference>
<dbReference type="Gene3D" id="3.40.50.720">
    <property type="entry name" value="NAD(P)-binding Rossmann-like Domain"/>
    <property type="match status" value="1"/>
</dbReference>
<dbReference type="PANTHER" id="PTHR43157:SF22">
    <property type="entry name" value="SHORT-CHAIN DEHYDROGENASE_REDUCTASE PHMF"/>
    <property type="match status" value="1"/>
</dbReference>
<name>A0A1C1D230_9EURO</name>
<accession>A0A1C1D230</accession>
<dbReference type="OrthoDB" id="542013at2759"/>
<dbReference type="STRING" id="86049.A0A1C1D230"/>